<gene>
    <name evidence="5" type="ORF">FK004_02440</name>
</gene>
<dbReference type="InterPro" id="IPR015421">
    <property type="entry name" value="PyrdxlP-dep_Trfase_major"/>
</dbReference>
<dbReference type="Gene3D" id="3.40.640.10">
    <property type="entry name" value="Type I PLP-dependent aspartate aminotransferase-like (Major domain)"/>
    <property type="match status" value="1"/>
</dbReference>
<dbReference type="OrthoDB" id="9810913at2"/>
<dbReference type="KEGG" id="fki:FK004_02440"/>
<evidence type="ECO:0000313" key="5">
    <source>
        <dbReference type="EMBL" id="AWG24159.1"/>
    </source>
</evidence>
<reference evidence="5 6" key="1">
    <citation type="submission" date="2017-04" db="EMBL/GenBank/DDBJ databases">
        <title>Complete genome sequence of Flavobacterium kingsejong AJ004.</title>
        <authorList>
            <person name="Lee P.C."/>
        </authorList>
    </citation>
    <scope>NUCLEOTIDE SEQUENCE [LARGE SCALE GENOMIC DNA]</scope>
    <source>
        <strain evidence="5 6">AJ004</strain>
    </source>
</reference>
<dbReference type="PANTHER" id="PTHR30244:SF34">
    <property type="entry name" value="DTDP-4-AMINO-4,6-DIDEOXYGALACTOSE TRANSAMINASE"/>
    <property type="match status" value="1"/>
</dbReference>
<keyword evidence="3 4" id="KW-0663">Pyridoxal phosphate</keyword>
<dbReference type="PANTHER" id="PTHR30244">
    <property type="entry name" value="TRANSAMINASE"/>
    <property type="match status" value="1"/>
</dbReference>
<dbReference type="RefSeq" id="WP_108735813.1">
    <property type="nucleotide sequence ID" value="NZ_CP020919.1"/>
</dbReference>
<dbReference type="Gene3D" id="3.90.1150.10">
    <property type="entry name" value="Aspartate Aminotransferase, domain 1"/>
    <property type="match status" value="1"/>
</dbReference>
<protein>
    <submittedName>
        <fullName evidence="5">Uncharacterized protein</fullName>
    </submittedName>
</protein>
<feature type="modified residue" description="N6-(pyridoxal phosphate)lysine" evidence="3">
    <location>
        <position position="169"/>
    </location>
</feature>
<comment type="similarity">
    <text evidence="1 4">Belongs to the DegT/DnrJ/EryC1 family.</text>
</comment>
<evidence type="ECO:0000256" key="1">
    <source>
        <dbReference type="ARBA" id="ARBA00037999"/>
    </source>
</evidence>
<dbReference type="GO" id="GO:0030170">
    <property type="term" value="F:pyridoxal phosphate binding"/>
    <property type="evidence" value="ECO:0007669"/>
    <property type="project" value="TreeGrafter"/>
</dbReference>
<feature type="active site" description="Proton acceptor" evidence="2">
    <location>
        <position position="169"/>
    </location>
</feature>
<dbReference type="Proteomes" id="UP000244677">
    <property type="component" value="Chromosome"/>
</dbReference>
<dbReference type="InterPro" id="IPR000653">
    <property type="entry name" value="DegT/StrS_aminotransferase"/>
</dbReference>
<dbReference type="InterPro" id="IPR015422">
    <property type="entry name" value="PyrdxlP-dep_Trfase_small"/>
</dbReference>
<accession>A0A2S1LKE7</accession>
<evidence type="ECO:0000256" key="4">
    <source>
        <dbReference type="RuleBase" id="RU004508"/>
    </source>
</evidence>
<dbReference type="GO" id="GO:0000271">
    <property type="term" value="P:polysaccharide biosynthetic process"/>
    <property type="evidence" value="ECO:0007669"/>
    <property type="project" value="TreeGrafter"/>
</dbReference>
<organism evidence="5 6">
    <name type="scientific">Flavobacterium kingsejongi</name>
    <dbReference type="NCBI Taxonomy" id="1678728"/>
    <lineage>
        <taxon>Bacteria</taxon>
        <taxon>Pseudomonadati</taxon>
        <taxon>Bacteroidota</taxon>
        <taxon>Flavobacteriia</taxon>
        <taxon>Flavobacteriales</taxon>
        <taxon>Flavobacteriaceae</taxon>
        <taxon>Flavobacterium</taxon>
    </lineage>
</organism>
<proteinExistence type="inferred from homology"/>
<dbReference type="GO" id="GO:0008483">
    <property type="term" value="F:transaminase activity"/>
    <property type="evidence" value="ECO:0007669"/>
    <property type="project" value="TreeGrafter"/>
</dbReference>
<dbReference type="SUPFAM" id="SSF53383">
    <property type="entry name" value="PLP-dependent transferases"/>
    <property type="match status" value="1"/>
</dbReference>
<dbReference type="Pfam" id="PF01041">
    <property type="entry name" value="DegT_DnrJ_EryC1"/>
    <property type="match status" value="1"/>
</dbReference>
<evidence type="ECO:0000256" key="2">
    <source>
        <dbReference type="PIRSR" id="PIRSR000390-1"/>
    </source>
</evidence>
<name>A0A2S1LKE7_9FLAO</name>
<dbReference type="InterPro" id="IPR015424">
    <property type="entry name" value="PyrdxlP-dep_Trfase"/>
</dbReference>
<evidence type="ECO:0000256" key="3">
    <source>
        <dbReference type="PIRSR" id="PIRSR000390-2"/>
    </source>
</evidence>
<dbReference type="PIRSF" id="PIRSF000390">
    <property type="entry name" value="PLP_StrS"/>
    <property type="match status" value="1"/>
</dbReference>
<sequence>MDITDFVLFPGMDALDHSASVTDYENALKKYFNAAYCVSLTSGTAAIIVALQAVGIQSGDEVITSAAAPLCTAFPILSTGAELVFSDCCRTHFGLDIAGLQHSLTRKTKAIVEVPMWGYGIPAEAIELWAAEREIPLIFDLAHCAGTQYNGLPLSQFCDIACFSTQKNKMFSTGEGGFLLTDNEAYYRRALSYSRMGNLNGIDFGVNYRLSPYLAEKGISALAELPDNLNLRAQQSQSIIAQIDHPAVRELEVVPGSIPSYQRLLLQSDQGGAALASYLVKEGIPSDMKKYNIWPLYEYPVLWKYSADCPNAEHLLETTTTIPVHQRYTPEQLAQMATIINNYPY</sequence>
<dbReference type="AlphaFoldDB" id="A0A2S1LKE7"/>
<keyword evidence="6" id="KW-1185">Reference proteome</keyword>
<evidence type="ECO:0000313" key="6">
    <source>
        <dbReference type="Proteomes" id="UP000244677"/>
    </source>
</evidence>
<dbReference type="EMBL" id="CP020919">
    <property type="protein sequence ID" value="AWG24159.1"/>
    <property type="molecule type" value="Genomic_DNA"/>
</dbReference>